<dbReference type="Pfam" id="PF13715">
    <property type="entry name" value="CarbopepD_reg_2"/>
    <property type="match status" value="1"/>
</dbReference>
<proteinExistence type="inferred from homology"/>
<dbReference type="Pfam" id="PF07715">
    <property type="entry name" value="Plug"/>
    <property type="match status" value="1"/>
</dbReference>
<keyword evidence="2 8" id="KW-0813">Transport</keyword>
<dbReference type="PROSITE" id="PS52016">
    <property type="entry name" value="TONB_DEPENDENT_REC_3"/>
    <property type="match status" value="1"/>
</dbReference>
<dbReference type="RefSeq" id="WP_054408377.1">
    <property type="nucleotide sequence ID" value="NZ_FOYA01000020.1"/>
</dbReference>
<evidence type="ECO:0000313" key="13">
    <source>
        <dbReference type="EMBL" id="KOS06755.1"/>
    </source>
</evidence>
<sequence length="1034" mass="113618">MKSKITIPPKVLAFGLFCFFTLFAVPAMAQKVTVTGKVTGTSDGLELPGVSVVEKGSTNGVSTDIDGTYSISVNAAATLEFSYMGYTSKTVVVGGQTTIDIALTEEAETLTELVVVGYGTQKRKVSTAATTVVGGKDLQQTNSIDATSALQGQTTGVNITQSSGQPGAGMVVNIRGAGTVGNSTPLYVVDGVVVDNGIGYLDPSIIERMDVLKDASAAAIYGARAANGVILVTTKKGAEGKINVSFNSYTGFQESYKRLDLLNAQQYATILNEARVNSGFAPLYSQEQISNMPNTDWQDELFNDGAVKQNHSLLISGGNDKATYNAGLSYYGQDGLIGSNTGQSQYDRVTFTTNSTYNIVKDVVKVGENFSFARVKSTGIADQGIYSNSLRGFFNSPPNFPVYNEDGSYASSNISADITNPVGLLYYTNFKETISNRFVGNIFAEVTPVKGLTFRTSFGVDSYTDDYRAFTPEYQLSSVSYSDVSSVTQSANNNFSWIWDNTVQYQASFGKHNIDVLAGMSARERITRYQSALGRDLQFNDFWHAYLDNVLDPTQNRVSGDRYDYNIASYFGRFLYDYDNKYLFTATIRRDGSSEFGSEKWAVFPSFSAGWNVDQEAFWPEEGIVDALKVRGSWGQNGNDQFNRRFAYMSTISTYDKNYHFGTGNNELPLDPGASPDALNTPNLKWETSEQLDLGVDVTLLNSLTLNFDYYKKTTKDWLVQASVPYIAGAQAPYINGGNVENTGFELGASYNTTFGDDWRLTVNANISKNKNKVTKVANQNGIIYGDTNLLFQGIDEINRVQEGMPIGYFYGLQTDGIFQNQAEIDAYSVDGNPVQPNAVPGDVKFVDRNGDGVITSDDKTAIGDPNPDYSYGLSFQLNYKAFDLSVYTYGVAGNQIAYGVRDYSRPFYNYSTDVFDRWTTEGSSNTRPRVTYGTDANGNWTKFSDMYIKDGDFFRIKTITLGCDLAKVTDIIGKTFSQFRLYVSANNLYTFTKYPGLDPEIGFGNTNQSWARGIDVGFYPQPRTYMMGLSVNF</sequence>
<dbReference type="Proteomes" id="UP000037755">
    <property type="component" value="Unassembled WGS sequence"/>
</dbReference>
<dbReference type="InterPro" id="IPR023997">
    <property type="entry name" value="TonB-dep_OMP_SusC/RagA_CS"/>
</dbReference>
<dbReference type="Pfam" id="PF00593">
    <property type="entry name" value="TonB_dep_Rec_b-barrel"/>
    <property type="match status" value="1"/>
</dbReference>
<keyword evidence="5 9" id="KW-0798">TonB box</keyword>
<keyword evidence="13" id="KW-0675">Receptor</keyword>
<feature type="chain" id="PRO_5005818209" evidence="10">
    <location>
        <begin position="30"/>
        <end position="1034"/>
    </location>
</feature>
<evidence type="ECO:0000259" key="12">
    <source>
        <dbReference type="Pfam" id="PF07715"/>
    </source>
</evidence>
<accession>A0A0M8MBP3</accession>
<dbReference type="NCBIfam" id="TIGR04057">
    <property type="entry name" value="SusC_RagA_signa"/>
    <property type="match status" value="1"/>
</dbReference>
<keyword evidence="10" id="KW-0732">Signal</keyword>
<dbReference type="EMBL" id="LIYD01000005">
    <property type="protein sequence ID" value="KOS06755.1"/>
    <property type="molecule type" value="Genomic_DNA"/>
</dbReference>
<keyword evidence="6 8" id="KW-0472">Membrane</keyword>
<evidence type="ECO:0000256" key="3">
    <source>
        <dbReference type="ARBA" id="ARBA00022452"/>
    </source>
</evidence>
<keyword evidence="4 8" id="KW-0812">Transmembrane</keyword>
<evidence type="ECO:0000256" key="1">
    <source>
        <dbReference type="ARBA" id="ARBA00004571"/>
    </source>
</evidence>
<dbReference type="InterPro" id="IPR036942">
    <property type="entry name" value="Beta-barrel_TonB_sf"/>
</dbReference>
<evidence type="ECO:0000256" key="2">
    <source>
        <dbReference type="ARBA" id="ARBA00022448"/>
    </source>
</evidence>
<dbReference type="OrthoDB" id="9768177at2"/>
<evidence type="ECO:0000256" key="5">
    <source>
        <dbReference type="ARBA" id="ARBA00023077"/>
    </source>
</evidence>
<protein>
    <submittedName>
        <fullName evidence="13">TonB-dependent receptor</fullName>
    </submittedName>
</protein>
<evidence type="ECO:0000256" key="9">
    <source>
        <dbReference type="RuleBase" id="RU003357"/>
    </source>
</evidence>
<organism evidence="13 14">
    <name type="scientific">Flavobacterium akiainvivens</name>
    <dbReference type="NCBI Taxonomy" id="1202724"/>
    <lineage>
        <taxon>Bacteria</taxon>
        <taxon>Pseudomonadati</taxon>
        <taxon>Bacteroidota</taxon>
        <taxon>Flavobacteriia</taxon>
        <taxon>Flavobacteriales</taxon>
        <taxon>Flavobacteriaceae</taxon>
        <taxon>Flavobacterium</taxon>
    </lineage>
</organism>
<dbReference type="Gene3D" id="2.170.130.10">
    <property type="entry name" value="TonB-dependent receptor, plug domain"/>
    <property type="match status" value="1"/>
</dbReference>
<dbReference type="InterPro" id="IPR012910">
    <property type="entry name" value="Plug_dom"/>
</dbReference>
<dbReference type="GO" id="GO:0009279">
    <property type="term" value="C:cell outer membrane"/>
    <property type="evidence" value="ECO:0007669"/>
    <property type="project" value="UniProtKB-SubCell"/>
</dbReference>
<evidence type="ECO:0000313" key="14">
    <source>
        <dbReference type="Proteomes" id="UP000037755"/>
    </source>
</evidence>
<dbReference type="Gene3D" id="2.40.170.20">
    <property type="entry name" value="TonB-dependent receptor, beta-barrel domain"/>
    <property type="match status" value="1"/>
</dbReference>
<evidence type="ECO:0000256" key="4">
    <source>
        <dbReference type="ARBA" id="ARBA00022692"/>
    </source>
</evidence>
<dbReference type="PATRIC" id="fig|1202724.3.peg.2591"/>
<evidence type="ECO:0000259" key="11">
    <source>
        <dbReference type="Pfam" id="PF00593"/>
    </source>
</evidence>
<keyword evidence="3 8" id="KW-1134">Transmembrane beta strand</keyword>
<comment type="caution">
    <text evidence="13">The sequence shown here is derived from an EMBL/GenBank/DDBJ whole genome shotgun (WGS) entry which is preliminary data.</text>
</comment>
<comment type="similarity">
    <text evidence="8 9">Belongs to the TonB-dependent receptor family.</text>
</comment>
<keyword evidence="14" id="KW-1185">Reference proteome</keyword>
<dbReference type="InterPro" id="IPR000531">
    <property type="entry name" value="Beta-barrel_TonB"/>
</dbReference>
<dbReference type="Gene3D" id="2.60.40.1120">
    <property type="entry name" value="Carboxypeptidase-like, regulatory domain"/>
    <property type="match status" value="1"/>
</dbReference>
<comment type="subcellular location">
    <subcellularLocation>
        <location evidence="1 8">Cell outer membrane</location>
        <topology evidence="1 8">Multi-pass membrane protein</topology>
    </subcellularLocation>
</comment>
<evidence type="ECO:0000256" key="7">
    <source>
        <dbReference type="ARBA" id="ARBA00023237"/>
    </source>
</evidence>
<name>A0A0M8MBP3_9FLAO</name>
<feature type="domain" description="TonB-dependent receptor-like beta-barrel" evidence="11">
    <location>
        <begin position="418"/>
        <end position="942"/>
    </location>
</feature>
<dbReference type="AlphaFoldDB" id="A0A0M8MBP3"/>
<dbReference type="SUPFAM" id="SSF56935">
    <property type="entry name" value="Porins"/>
    <property type="match status" value="1"/>
</dbReference>
<gene>
    <name evidence="13" type="ORF">AM493_12515</name>
</gene>
<evidence type="ECO:0000256" key="6">
    <source>
        <dbReference type="ARBA" id="ARBA00023136"/>
    </source>
</evidence>
<dbReference type="SUPFAM" id="SSF49464">
    <property type="entry name" value="Carboxypeptidase regulatory domain-like"/>
    <property type="match status" value="1"/>
</dbReference>
<dbReference type="NCBIfam" id="TIGR04056">
    <property type="entry name" value="OMP_RagA_SusC"/>
    <property type="match status" value="1"/>
</dbReference>
<feature type="domain" description="TonB-dependent receptor plug" evidence="12">
    <location>
        <begin position="126"/>
        <end position="229"/>
    </location>
</feature>
<dbReference type="STRING" id="1202724.AM493_12515"/>
<dbReference type="InterPro" id="IPR008969">
    <property type="entry name" value="CarboxyPept-like_regulatory"/>
</dbReference>
<dbReference type="InterPro" id="IPR023996">
    <property type="entry name" value="TonB-dep_OMP_SusC/RagA"/>
</dbReference>
<dbReference type="InterPro" id="IPR039426">
    <property type="entry name" value="TonB-dep_rcpt-like"/>
</dbReference>
<evidence type="ECO:0000256" key="10">
    <source>
        <dbReference type="SAM" id="SignalP"/>
    </source>
</evidence>
<reference evidence="13 14" key="1">
    <citation type="submission" date="2015-08" db="EMBL/GenBank/DDBJ databases">
        <title>Whole genome sequence of Flavobacterium akiainvivens IK-1T, from decaying Wikstroemia oahuensis, an endemic Hawaiian shrub.</title>
        <authorList>
            <person name="Wan X."/>
            <person name="Hou S."/>
            <person name="Saito J."/>
            <person name="Donachie S."/>
        </authorList>
    </citation>
    <scope>NUCLEOTIDE SEQUENCE [LARGE SCALE GENOMIC DNA]</scope>
    <source>
        <strain evidence="13 14">IK-1</strain>
    </source>
</reference>
<evidence type="ECO:0000256" key="8">
    <source>
        <dbReference type="PROSITE-ProRule" id="PRU01360"/>
    </source>
</evidence>
<feature type="signal peptide" evidence="10">
    <location>
        <begin position="1"/>
        <end position="29"/>
    </location>
</feature>
<dbReference type="InterPro" id="IPR037066">
    <property type="entry name" value="Plug_dom_sf"/>
</dbReference>
<keyword evidence="7 8" id="KW-0998">Cell outer membrane</keyword>